<dbReference type="GO" id="GO:0004519">
    <property type="term" value="F:endonuclease activity"/>
    <property type="evidence" value="ECO:0007669"/>
    <property type="project" value="UniProtKB-KW"/>
</dbReference>
<proteinExistence type="inferred from homology"/>
<reference evidence="8" key="1">
    <citation type="submission" date="2019-03" db="EMBL/GenBank/DDBJ databases">
        <title>Flavobacterium sp.</title>
        <authorList>
            <person name="Kim H."/>
        </authorList>
    </citation>
    <scope>NUCLEOTIDE SEQUENCE [LARGE SCALE GENOMIC DNA]</scope>
    <source>
        <strain evidence="8">GS13</strain>
    </source>
</reference>
<dbReference type="GO" id="GO:0016787">
    <property type="term" value="F:hydrolase activity"/>
    <property type="evidence" value="ECO:0007669"/>
    <property type="project" value="UniProtKB-KW"/>
</dbReference>
<keyword evidence="3" id="KW-0540">Nuclease</keyword>
<keyword evidence="2" id="KW-1277">Toxin-antitoxin system</keyword>
<dbReference type="RefSeq" id="WP_133274846.1">
    <property type="nucleotide sequence ID" value="NZ_CP037933.1"/>
</dbReference>
<evidence type="ECO:0000313" key="7">
    <source>
        <dbReference type="EMBL" id="QBN17314.1"/>
    </source>
</evidence>
<evidence type="ECO:0000256" key="1">
    <source>
        <dbReference type="ARBA" id="ARBA00008172"/>
    </source>
</evidence>
<keyword evidence="8" id="KW-1185">Reference proteome</keyword>
<dbReference type="InterPro" id="IPR035093">
    <property type="entry name" value="RelE/ParE_toxin_dom_sf"/>
</dbReference>
<dbReference type="GO" id="GO:0006401">
    <property type="term" value="P:RNA catabolic process"/>
    <property type="evidence" value="ECO:0007669"/>
    <property type="project" value="InterPro"/>
</dbReference>
<dbReference type="KEGG" id="fnk:E1750_00340"/>
<dbReference type="InterPro" id="IPR009614">
    <property type="entry name" value="YoeB_toxin"/>
</dbReference>
<dbReference type="OrthoDB" id="9801102at2"/>
<dbReference type="NCBIfam" id="TIGR02116">
    <property type="entry name" value="toxin_Txe_YoeB"/>
    <property type="match status" value="1"/>
</dbReference>
<dbReference type="PANTHER" id="PTHR38039">
    <property type="entry name" value="TOXIN YOEB"/>
    <property type="match status" value="1"/>
</dbReference>
<keyword evidence="4" id="KW-0255">Endonuclease</keyword>
<gene>
    <name evidence="7" type="ORF">E1750_00340</name>
</gene>
<evidence type="ECO:0000256" key="5">
    <source>
        <dbReference type="ARBA" id="ARBA00022801"/>
    </source>
</evidence>
<dbReference type="PANTHER" id="PTHR38039:SF1">
    <property type="entry name" value="TOXIN YOEB"/>
    <property type="match status" value="1"/>
</dbReference>
<evidence type="ECO:0000256" key="4">
    <source>
        <dbReference type="ARBA" id="ARBA00022759"/>
    </source>
</evidence>
<protein>
    <recommendedName>
        <fullName evidence="6">Putative mRNA interferase YoeB</fullName>
    </recommendedName>
</protein>
<evidence type="ECO:0000313" key="8">
    <source>
        <dbReference type="Proteomes" id="UP000291124"/>
    </source>
</evidence>
<accession>A0A4P6Y9I5</accession>
<name>A0A4P6Y9I5_9FLAO</name>
<dbReference type="Proteomes" id="UP000291124">
    <property type="component" value="Chromosome"/>
</dbReference>
<comment type="similarity">
    <text evidence="1">Belongs to the YoeB family.</text>
</comment>
<dbReference type="GO" id="GO:0045892">
    <property type="term" value="P:negative regulation of DNA-templated transcription"/>
    <property type="evidence" value="ECO:0007669"/>
    <property type="project" value="TreeGrafter"/>
</dbReference>
<dbReference type="EMBL" id="CP037933">
    <property type="protein sequence ID" value="QBN17314.1"/>
    <property type="molecule type" value="Genomic_DNA"/>
</dbReference>
<organism evidence="7 8">
    <name type="scientific">Flavobacterium nackdongense</name>
    <dbReference type="NCBI Taxonomy" id="2547394"/>
    <lineage>
        <taxon>Bacteria</taxon>
        <taxon>Pseudomonadati</taxon>
        <taxon>Bacteroidota</taxon>
        <taxon>Flavobacteriia</taxon>
        <taxon>Flavobacteriales</taxon>
        <taxon>Flavobacteriaceae</taxon>
        <taxon>Flavobacterium</taxon>
    </lineage>
</organism>
<sequence>MEVKLTKKAREHVDFWQKSGNKAVQKKIKLLIEDIKKNPFEGIGKPEALKYNLQGTWSRKINEEHRIVYEIPDEGILLIYSLKGHYTDLDI</sequence>
<evidence type="ECO:0000256" key="3">
    <source>
        <dbReference type="ARBA" id="ARBA00022722"/>
    </source>
</evidence>
<dbReference type="Pfam" id="PF06769">
    <property type="entry name" value="YoeB_toxin"/>
    <property type="match status" value="1"/>
</dbReference>
<evidence type="ECO:0000256" key="6">
    <source>
        <dbReference type="ARBA" id="ARBA00030388"/>
    </source>
</evidence>
<evidence type="ECO:0000256" key="2">
    <source>
        <dbReference type="ARBA" id="ARBA00022649"/>
    </source>
</evidence>
<dbReference type="AlphaFoldDB" id="A0A4P6Y9I5"/>
<keyword evidence="5" id="KW-0378">Hydrolase</keyword>
<dbReference type="SUPFAM" id="SSF143011">
    <property type="entry name" value="RelE-like"/>
    <property type="match status" value="1"/>
</dbReference>
<dbReference type="Gene3D" id="3.30.2310.20">
    <property type="entry name" value="RelE-like"/>
    <property type="match status" value="1"/>
</dbReference>